<proteinExistence type="predicted"/>
<dbReference type="OrthoDB" id="7941246at2"/>
<comment type="caution">
    <text evidence="1">The sequence shown here is derived from an EMBL/GenBank/DDBJ whole genome shotgun (WGS) entry which is preliminary data.</text>
</comment>
<dbReference type="RefSeq" id="WP_140740268.1">
    <property type="nucleotide sequence ID" value="NZ_RCZM01000003.1"/>
</dbReference>
<name>A0A502CZM3_9MICO</name>
<sequence>MACNDIGTDLPEREVTTATIHHAHAEDVADLHQVCLENPDKASASVNSVWKSLIDAIRGCP</sequence>
<gene>
    <name evidence="1" type="ORF">EAH86_10640</name>
</gene>
<organism evidence="1 2">
    <name type="scientific">Pedococcus bigeumensis</name>
    <dbReference type="NCBI Taxonomy" id="433644"/>
    <lineage>
        <taxon>Bacteria</taxon>
        <taxon>Bacillati</taxon>
        <taxon>Actinomycetota</taxon>
        <taxon>Actinomycetes</taxon>
        <taxon>Micrococcales</taxon>
        <taxon>Intrasporangiaceae</taxon>
        <taxon>Pedococcus</taxon>
    </lineage>
</organism>
<keyword evidence="2" id="KW-1185">Reference proteome</keyword>
<dbReference type="AlphaFoldDB" id="A0A502CZM3"/>
<evidence type="ECO:0000313" key="1">
    <source>
        <dbReference type="EMBL" id="TPG17211.1"/>
    </source>
</evidence>
<protein>
    <submittedName>
        <fullName evidence="1">Uncharacterized protein</fullName>
    </submittedName>
</protein>
<accession>A0A502CZM3</accession>
<evidence type="ECO:0000313" key="2">
    <source>
        <dbReference type="Proteomes" id="UP000317722"/>
    </source>
</evidence>
<reference evidence="1 2" key="1">
    <citation type="journal article" date="2019" name="Environ. Microbiol.">
        <title>Species interactions and distinct microbial communities in high Arctic permafrost affected cryosols are associated with the CH4 and CO2 gas fluxes.</title>
        <authorList>
            <person name="Altshuler I."/>
            <person name="Hamel J."/>
            <person name="Turney S."/>
            <person name="Magnuson E."/>
            <person name="Levesque R."/>
            <person name="Greer C."/>
            <person name="Whyte L.G."/>
        </authorList>
    </citation>
    <scope>NUCLEOTIDE SEQUENCE [LARGE SCALE GENOMIC DNA]</scope>
    <source>
        <strain evidence="1 2">S9.3A</strain>
    </source>
</reference>
<dbReference type="EMBL" id="RCZM01000003">
    <property type="protein sequence ID" value="TPG17211.1"/>
    <property type="molecule type" value="Genomic_DNA"/>
</dbReference>
<dbReference type="Proteomes" id="UP000317722">
    <property type="component" value="Unassembled WGS sequence"/>
</dbReference>